<dbReference type="InterPro" id="IPR030678">
    <property type="entry name" value="Peptide/Ni-bd"/>
</dbReference>
<evidence type="ECO:0000256" key="1">
    <source>
        <dbReference type="ARBA" id="ARBA00022729"/>
    </source>
</evidence>
<dbReference type="PANTHER" id="PTHR30290">
    <property type="entry name" value="PERIPLASMIC BINDING COMPONENT OF ABC TRANSPORTER"/>
    <property type="match status" value="1"/>
</dbReference>
<dbReference type="Pfam" id="PF00496">
    <property type="entry name" value="SBP_bac_5"/>
    <property type="match status" value="1"/>
</dbReference>
<evidence type="ECO:0000256" key="2">
    <source>
        <dbReference type="SAM" id="SignalP"/>
    </source>
</evidence>
<dbReference type="AlphaFoldDB" id="A0AB39HML8"/>
<keyword evidence="1 2" id="KW-0732">Signal</keyword>
<reference evidence="4" key="1">
    <citation type="submission" date="2024-07" db="EMBL/GenBank/DDBJ databases">
        <title>Halotolerant mesophilic bacterium Ornithinibacillus sp. 4-3, sp. nov., isolated from soil.</title>
        <authorList>
            <person name="Sidarenka A.V."/>
            <person name="Guliayeva D.E."/>
            <person name="Leanovich S.I."/>
            <person name="Hileuskaya K.S."/>
            <person name="Akhremchuk A.E."/>
            <person name="Sikolenko M.A."/>
            <person name="Valentovich L.N."/>
        </authorList>
    </citation>
    <scope>NUCLEOTIDE SEQUENCE</scope>
    <source>
        <strain evidence="4">4-3</strain>
    </source>
</reference>
<feature type="domain" description="Solute-binding protein family 5" evidence="3">
    <location>
        <begin position="87"/>
        <end position="439"/>
    </location>
</feature>
<dbReference type="EMBL" id="CP162599">
    <property type="protein sequence ID" value="XDK32433.1"/>
    <property type="molecule type" value="Genomic_DNA"/>
</dbReference>
<protein>
    <submittedName>
        <fullName evidence="4">ABC transporter substrate-binding protein</fullName>
    </submittedName>
</protein>
<dbReference type="InterPro" id="IPR000914">
    <property type="entry name" value="SBP_5_dom"/>
</dbReference>
<sequence length="528" mass="59001">MKKTFLAIFAVFALFIVGCSQSSNTDEQDNNDEKEQEQEVQAGGELKIAVSAQPPTLDGHLSTAIIMMEIGRNIFETLVALDENLVPQPLLAESIDRSDDGLTYTFNLREGVLFHNGEEMKAEDVVASMNRWLENSPLSDTIGNDAFQETDEYTVTVELDEPVSDLLDIMAGLGRGQYTPIMPKEIVESATESGVSEYIGTGPFKFTEWRQDQYIHLEKFEDYQSIDSAASAISGKREALVDDVYYYFVADDSTRLAGIQTGEYDVADNMPFDSYDQLQSMDGVNMYVAPSGTQNIIYNKKEGIMSDAKLRQAVNAALNTEAIMLASFANENLYELEHGYMSTDQTSWASSAGSESYNQNDIEKAKQLAEEAGYNGEEIIIMTTSDYDYMYNTAVVAQEQLKSAGFNAKLDVYDWATSIDRRNDPANWDIFVTSTAFVTSPSQLLALDPNWGGWTSDPQITELMEQIRLSTTQEDADEHWDTLQGYLWDEYLPMTIVGHHHRIVAARDHVKGLEVFPGAIPWNTSVDK</sequence>
<dbReference type="Gene3D" id="3.10.105.10">
    <property type="entry name" value="Dipeptide-binding Protein, Domain 3"/>
    <property type="match status" value="1"/>
</dbReference>
<dbReference type="Gene3D" id="3.40.190.10">
    <property type="entry name" value="Periplasmic binding protein-like II"/>
    <property type="match status" value="1"/>
</dbReference>
<dbReference type="PANTHER" id="PTHR30290:SF38">
    <property type="entry name" value="D,D-DIPEPTIDE-BINDING PERIPLASMIC PROTEIN DDPA-RELATED"/>
    <property type="match status" value="1"/>
</dbReference>
<dbReference type="InterPro" id="IPR039424">
    <property type="entry name" value="SBP_5"/>
</dbReference>
<dbReference type="GO" id="GO:0043190">
    <property type="term" value="C:ATP-binding cassette (ABC) transporter complex"/>
    <property type="evidence" value="ECO:0007669"/>
    <property type="project" value="InterPro"/>
</dbReference>
<organism evidence="4">
    <name type="scientific">Ornithinibacillus sp. 4-3</name>
    <dbReference type="NCBI Taxonomy" id="3231488"/>
    <lineage>
        <taxon>Bacteria</taxon>
        <taxon>Bacillati</taxon>
        <taxon>Bacillota</taxon>
        <taxon>Bacilli</taxon>
        <taxon>Bacillales</taxon>
        <taxon>Bacillaceae</taxon>
        <taxon>Ornithinibacillus</taxon>
    </lineage>
</organism>
<name>A0AB39HML8_9BACI</name>
<dbReference type="GO" id="GO:1904680">
    <property type="term" value="F:peptide transmembrane transporter activity"/>
    <property type="evidence" value="ECO:0007669"/>
    <property type="project" value="TreeGrafter"/>
</dbReference>
<dbReference type="GO" id="GO:0042597">
    <property type="term" value="C:periplasmic space"/>
    <property type="evidence" value="ECO:0007669"/>
    <property type="project" value="UniProtKB-ARBA"/>
</dbReference>
<accession>A0AB39HML8</accession>
<gene>
    <name evidence="4" type="ORF">AB4Y30_15715</name>
</gene>
<dbReference type="GO" id="GO:0015833">
    <property type="term" value="P:peptide transport"/>
    <property type="evidence" value="ECO:0007669"/>
    <property type="project" value="TreeGrafter"/>
</dbReference>
<feature type="signal peptide" evidence="2">
    <location>
        <begin position="1"/>
        <end position="25"/>
    </location>
</feature>
<dbReference type="RefSeq" id="WP_368653122.1">
    <property type="nucleotide sequence ID" value="NZ_CP162599.1"/>
</dbReference>
<evidence type="ECO:0000313" key="4">
    <source>
        <dbReference type="EMBL" id="XDK32433.1"/>
    </source>
</evidence>
<evidence type="ECO:0000259" key="3">
    <source>
        <dbReference type="Pfam" id="PF00496"/>
    </source>
</evidence>
<proteinExistence type="predicted"/>
<dbReference type="PROSITE" id="PS51257">
    <property type="entry name" value="PROKAR_LIPOPROTEIN"/>
    <property type="match status" value="1"/>
</dbReference>
<dbReference type="CDD" id="cd08502">
    <property type="entry name" value="PBP2_NikA_DppA_OppA_like_16"/>
    <property type="match status" value="1"/>
</dbReference>
<dbReference type="Gene3D" id="3.90.76.10">
    <property type="entry name" value="Dipeptide-binding Protein, Domain 1"/>
    <property type="match status" value="1"/>
</dbReference>
<dbReference type="PIRSF" id="PIRSF002741">
    <property type="entry name" value="MppA"/>
    <property type="match status" value="1"/>
</dbReference>
<dbReference type="SUPFAM" id="SSF53850">
    <property type="entry name" value="Periplasmic binding protein-like II"/>
    <property type="match status" value="1"/>
</dbReference>
<feature type="chain" id="PRO_5044280094" evidence="2">
    <location>
        <begin position="26"/>
        <end position="528"/>
    </location>
</feature>